<feature type="compositionally biased region" description="Polar residues" evidence="2">
    <location>
        <begin position="162"/>
        <end position="188"/>
    </location>
</feature>
<proteinExistence type="predicted"/>
<evidence type="ECO:0000313" key="6">
    <source>
        <dbReference type="WBParaSite" id="ECPE_0000249201-mRNA-1"/>
    </source>
</evidence>
<keyword evidence="5" id="KW-1185">Reference proteome</keyword>
<feature type="region of interest" description="Disordered" evidence="2">
    <location>
        <begin position="332"/>
        <end position="353"/>
    </location>
</feature>
<reference evidence="4 5" key="2">
    <citation type="submission" date="2018-11" db="EMBL/GenBank/DDBJ databases">
        <authorList>
            <consortium name="Pathogen Informatics"/>
        </authorList>
    </citation>
    <scope>NUCLEOTIDE SEQUENCE [LARGE SCALE GENOMIC DNA]</scope>
    <source>
        <strain evidence="4 5">Egypt</strain>
    </source>
</reference>
<accession>A0A183A6A7</accession>
<name>A0A183A6A7_9TREM</name>
<feature type="compositionally biased region" description="Polar residues" evidence="2">
    <location>
        <begin position="202"/>
        <end position="263"/>
    </location>
</feature>
<feature type="domain" description="Trematode PH-like" evidence="3">
    <location>
        <begin position="22"/>
        <end position="149"/>
    </location>
</feature>
<reference evidence="6" key="1">
    <citation type="submission" date="2016-06" db="UniProtKB">
        <authorList>
            <consortium name="WormBaseParasite"/>
        </authorList>
    </citation>
    <scope>IDENTIFICATION</scope>
</reference>
<organism evidence="6">
    <name type="scientific">Echinostoma caproni</name>
    <dbReference type="NCBI Taxonomy" id="27848"/>
    <lineage>
        <taxon>Eukaryota</taxon>
        <taxon>Metazoa</taxon>
        <taxon>Spiralia</taxon>
        <taxon>Lophotrochozoa</taxon>
        <taxon>Platyhelminthes</taxon>
        <taxon>Trematoda</taxon>
        <taxon>Digenea</taxon>
        <taxon>Plagiorchiida</taxon>
        <taxon>Echinostomata</taxon>
        <taxon>Echinostomatoidea</taxon>
        <taxon>Echinostomatidae</taxon>
        <taxon>Echinostoma</taxon>
    </lineage>
</organism>
<dbReference type="OrthoDB" id="6245487at2759"/>
<evidence type="ECO:0000256" key="1">
    <source>
        <dbReference type="SAM" id="Coils"/>
    </source>
</evidence>
<dbReference type="Proteomes" id="UP000272942">
    <property type="component" value="Unassembled WGS sequence"/>
</dbReference>
<feature type="region of interest" description="Disordered" evidence="2">
    <location>
        <begin position="162"/>
        <end position="285"/>
    </location>
</feature>
<sequence length="611" mass="68249">MKGHKARYSQFVNGKLYDDKTGQHILDFTVVYAVYQRALESSERFSADEGLRLLEKYHRKKHAECILHFLKDRMSFKKSRIEGNYPFRSWVAYKEISGFHRDMKRLDMFMLMIKSQTSNVRYYEVYRVKHKEDIKKVEKLLRRALEDHESLLRIEGESASVSMLEQPLTRSRSMENFSSMNSRTIYRQSSSMSPTNRRSSMVASQSPRVQTQPSANYSNSDYNDYGPSTTRSLGTTPSSGHRSSQLPSAGSGSPMIQRTQAVPTSAVPKRQTSPPSIYSGGYPGNLKGAAPSRSVNMASAPSYQRSPSPVYELIYQNNRNGIEAIEIERSKPVSSVPVRQQQPSSTYSGSYPNNRTVECEEIMTVSSVLAERQLPSTASYRSYPSNSNRLQAIDRVDFIPISSKPIGGSSLYTNGDTQIVEETIDAVVSAKPMRRSSLTDVYPADYFGPGNGLGPSTRLLSVSTPGINSARDTVTSPVDMKRKALNTMNGLTFVDYNSSDVLSSKGGPIYIQPRKVSDPREEFYTGIRFRLLLGNSLNAAFTNHNLKTTSGAFSDRFHITCTNALFKSLYCKSPSAKGHSARDSSPSRELLSAAVCHSRSSRYFSFGSIRK</sequence>
<dbReference type="InterPro" id="IPR057376">
    <property type="entry name" value="PH_trem"/>
</dbReference>
<evidence type="ECO:0000256" key="2">
    <source>
        <dbReference type="SAM" id="MobiDB-lite"/>
    </source>
</evidence>
<evidence type="ECO:0000313" key="5">
    <source>
        <dbReference type="Proteomes" id="UP000272942"/>
    </source>
</evidence>
<feature type="coiled-coil region" evidence="1">
    <location>
        <begin position="127"/>
        <end position="154"/>
    </location>
</feature>
<feature type="compositionally biased region" description="Low complexity" evidence="2">
    <location>
        <begin position="189"/>
        <end position="201"/>
    </location>
</feature>
<evidence type="ECO:0000259" key="3">
    <source>
        <dbReference type="Pfam" id="PF25356"/>
    </source>
</evidence>
<feature type="compositionally biased region" description="Low complexity" evidence="2">
    <location>
        <begin position="332"/>
        <end position="345"/>
    </location>
</feature>
<evidence type="ECO:0000313" key="4">
    <source>
        <dbReference type="EMBL" id="VDP66630.1"/>
    </source>
</evidence>
<dbReference type="AlphaFoldDB" id="A0A183A6A7"/>
<gene>
    <name evidence="4" type="ORF">ECPE_LOCUS2492</name>
</gene>
<dbReference type="EMBL" id="UZAN01039650">
    <property type="protein sequence ID" value="VDP66630.1"/>
    <property type="molecule type" value="Genomic_DNA"/>
</dbReference>
<protein>
    <submittedName>
        <fullName evidence="6">RUN domain-containing protein</fullName>
    </submittedName>
</protein>
<dbReference type="Pfam" id="PF25356">
    <property type="entry name" value="PH_trem"/>
    <property type="match status" value="1"/>
</dbReference>
<keyword evidence="1" id="KW-0175">Coiled coil</keyword>
<dbReference type="WBParaSite" id="ECPE_0000249201-mRNA-1">
    <property type="protein sequence ID" value="ECPE_0000249201-mRNA-1"/>
    <property type="gene ID" value="ECPE_0000249201"/>
</dbReference>